<evidence type="ECO:0000259" key="5">
    <source>
        <dbReference type="PROSITE" id="PS50110"/>
    </source>
</evidence>
<dbReference type="InterPro" id="IPR050469">
    <property type="entry name" value="Diguanylate_Cyclase"/>
</dbReference>
<comment type="catalytic activity">
    <reaction evidence="2">
        <text>2 GTP = 3',3'-c-di-GMP + 2 diphosphate</text>
        <dbReference type="Rhea" id="RHEA:24898"/>
        <dbReference type="ChEBI" id="CHEBI:33019"/>
        <dbReference type="ChEBI" id="CHEBI:37565"/>
        <dbReference type="ChEBI" id="CHEBI:58805"/>
        <dbReference type="EC" id="2.7.7.65"/>
    </reaction>
</comment>
<name>A0A518EPS4_9BACT</name>
<dbReference type="PROSITE" id="PS50110">
    <property type="entry name" value="RESPONSE_REGULATORY"/>
    <property type="match status" value="1"/>
</dbReference>
<dbReference type="AlphaFoldDB" id="A0A518EPS4"/>
<dbReference type="SUPFAM" id="SSF55073">
    <property type="entry name" value="Nucleotide cyclase"/>
    <property type="match status" value="1"/>
</dbReference>
<dbReference type="InterPro" id="IPR043128">
    <property type="entry name" value="Rev_trsase/Diguanyl_cyclase"/>
</dbReference>
<dbReference type="GO" id="GO:0052621">
    <property type="term" value="F:diguanylate cyclase activity"/>
    <property type="evidence" value="ECO:0007669"/>
    <property type="project" value="UniProtKB-EC"/>
</dbReference>
<evidence type="ECO:0000256" key="3">
    <source>
        <dbReference type="PROSITE-ProRule" id="PRU00169"/>
    </source>
</evidence>
<gene>
    <name evidence="8" type="primary">pleD_1</name>
    <name evidence="8" type="ORF">Poly30_15840</name>
</gene>
<dbReference type="Pfam" id="PF00990">
    <property type="entry name" value="GGDEF"/>
    <property type="match status" value="1"/>
</dbReference>
<dbReference type="InterPro" id="IPR001789">
    <property type="entry name" value="Sig_transdc_resp-reg_receiver"/>
</dbReference>
<feature type="domain" description="HDOD" evidence="7">
    <location>
        <begin position="17"/>
        <end position="213"/>
    </location>
</feature>
<feature type="domain" description="Response regulatory" evidence="5">
    <location>
        <begin position="355"/>
        <end position="471"/>
    </location>
</feature>
<accession>A0A518EPS4</accession>
<sequence>MSSIPTEFEELKNSGELPSPTGVGMKILEITRTDDYSAEDMGDAIMSDPSLTGRILRLANSADRAGHEAVTTVSGAIMRLGGSVVRDLALAFSLISEREAGACRPFDYERYWSLSLGRAVAAQELSRHFGLFKPEEAYICGLLGEIGMLALASVHAERYGKILLSNQGKTLRALREAEFAEFEIDHATVSKCMLAEWGLPQLFVEAVNQFNSQRAFTPTEEPIATLADLLRLADAIGSAILLGETTPPRRITEIGDQLEILRDVLKVDDSGLQGFCDQVAKEWQQWGESLDIETTEIRFSQVLAAIAHGRDMARAEENKARQQAGPEVEPAAVAAKVPVVKLPPLGATLGDERIRILAVDDDPVSLRLLVRHLRAERFEVSMARGGKEALKRALQEKPALLIVDHEMPDLNGLEVVRALRRSSVGASMYILLLTGSHTNELLVEAFDAGVDDFVTKPFLATALSARIKAGVRIAKLQAKVERDRKTILEQLADKNALNRKLRTASLTDPLTGLPNRRHAMNRVDVEWKATERNGIPFCVIMLDIDKFKAVNDNFGHDVGDEVLQATAQAVKSALRGEDEVCRLGGEEFLVICRGAFEKDGAIVAERIRQAVENNVVKSPGFDRAVTVSLGVAGTHEGVPSLMALLKASDEAVYQAKNEGRNCVRVAGAPLPTPEEAEKYRRSA</sequence>
<dbReference type="SUPFAM" id="SSF52172">
    <property type="entry name" value="CheY-like"/>
    <property type="match status" value="1"/>
</dbReference>
<dbReference type="RefSeq" id="WP_145195950.1">
    <property type="nucleotide sequence ID" value="NZ_CP036434.1"/>
</dbReference>
<proteinExistence type="predicted"/>
<evidence type="ECO:0000256" key="1">
    <source>
        <dbReference type="ARBA" id="ARBA00012528"/>
    </source>
</evidence>
<dbReference type="FunFam" id="3.30.70.270:FF:000001">
    <property type="entry name" value="Diguanylate cyclase domain protein"/>
    <property type="match status" value="1"/>
</dbReference>
<dbReference type="PANTHER" id="PTHR45138">
    <property type="entry name" value="REGULATORY COMPONENTS OF SENSORY TRANSDUCTION SYSTEM"/>
    <property type="match status" value="1"/>
</dbReference>
<dbReference type="CDD" id="cd01949">
    <property type="entry name" value="GGDEF"/>
    <property type="match status" value="1"/>
</dbReference>
<dbReference type="Gene3D" id="3.30.70.270">
    <property type="match status" value="1"/>
</dbReference>
<reference evidence="8 9" key="1">
    <citation type="submission" date="2019-02" db="EMBL/GenBank/DDBJ databases">
        <title>Deep-cultivation of Planctomycetes and their phenomic and genomic characterization uncovers novel biology.</title>
        <authorList>
            <person name="Wiegand S."/>
            <person name="Jogler M."/>
            <person name="Boedeker C."/>
            <person name="Pinto D."/>
            <person name="Vollmers J."/>
            <person name="Rivas-Marin E."/>
            <person name="Kohn T."/>
            <person name="Peeters S.H."/>
            <person name="Heuer A."/>
            <person name="Rast P."/>
            <person name="Oberbeckmann S."/>
            <person name="Bunk B."/>
            <person name="Jeske O."/>
            <person name="Meyerdierks A."/>
            <person name="Storesund J.E."/>
            <person name="Kallscheuer N."/>
            <person name="Luecker S."/>
            <person name="Lage O.M."/>
            <person name="Pohl T."/>
            <person name="Merkel B.J."/>
            <person name="Hornburger P."/>
            <person name="Mueller R.-W."/>
            <person name="Bruemmer F."/>
            <person name="Labrenz M."/>
            <person name="Spormann A.M."/>
            <person name="Op den Camp H."/>
            <person name="Overmann J."/>
            <person name="Amann R."/>
            <person name="Jetten M.S.M."/>
            <person name="Mascher T."/>
            <person name="Medema M.H."/>
            <person name="Devos D.P."/>
            <person name="Kaster A.-K."/>
            <person name="Ovreas L."/>
            <person name="Rohde M."/>
            <person name="Galperin M.Y."/>
            <person name="Jogler C."/>
        </authorList>
    </citation>
    <scope>NUCLEOTIDE SEQUENCE [LARGE SCALE GENOMIC DNA]</scope>
    <source>
        <strain evidence="8 9">Poly30</strain>
    </source>
</reference>
<evidence type="ECO:0000256" key="2">
    <source>
        <dbReference type="ARBA" id="ARBA00034247"/>
    </source>
</evidence>
<dbReference type="PROSITE" id="PS51833">
    <property type="entry name" value="HDOD"/>
    <property type="match status" value="1"/>
</dbReference>
<dbReference type="GO" id="GO:0000160">
    <property type="term" value="P:phosphorelay signal transduction system"/>
    <property type="evidence" value="ECO:0007669"/>
    <property type="project" value="InterPro"/>
</dbReference>
<dbReference type="SMART" id="SM00267">
    <property type="entry name" value="GGDEF"/>
    <property type="match status" value="1"/>
</dbReference>
<dbReference type="Pfam" id="PF08668">
    <property type="entry name" value="HDOD"/>
    <property type="match status" value="1"/>
</dbReference>
<organism evidence="8 9">
    <name type="scientific">Saltatorellus ferox</name>
    <dbReference type="NCBI Taxonomy" id="2528018"/>
    <lineage>
        <taxon>Bacteria</taxon>
        <taxon>Pseudomonadati</taxon>
        <taxon>Planctomycetota</taxon>
        <taxon>Planctomycetia</taxon>
        <taxon>Planctomycetia incertae sedis</taxon>
        <taxon>Saltatorellus</taxon>
    </lineage>
</organism>
<dbReference type="EC" id="2.7.7.65" evidence="1"/>
<evidence type="ECO:0000259" key="7">
    <source>
        <dbReference type="PROSITE" id="PS51833"/>
    </source>
</evidence>
<dbReference type="Gene3D" id="1.10.3210.10">
    <property type="entry name" value="Hypothetical protein af1432"/>
    <property type="match status" value="1"/>
</dbReference>
<dbReference type="GO" id="GO:0043709">
    <property type="term" value="P:cell adhesion involved in single-species biofilm formation"/>
    <property type="evidence" value="ECO:0007669"/>
    <property type="project" value="TreeGrafter"/>
</dbReference>
<dbReference type="InterPro" id="IPR013976">
    <property type="entry name" value="HDOD"/>
</dbReference>
<dbReference type="OrthoDB" id="243535at2"/>
<keyword evidence="3" id="KW-0597">Phosphoprotein</keyword>
<keyword evidence="9" id="KW-1185">Reference proteome</keyword>
<dbReference type="SUPFAM" id="SSF109604">
    <property type="entry name" value="HD-domain/PDEase-like"/>
    <property type="match status" value="1"/>
</dbReference>
<evidence type="ECO:0000256" key="4">
    <source>
        <dbReference type="SAM" id="MobiDB-lite"/>
    </source>
</evidence>
<dbReference type="Gene3D" id="3.40.50.2300">
    <property type="match status" value="1"/>
</dbReference>
<dbReference type="InterPro" id="IPR029787">
    <property type="entry name" value="Nucleotide_cyclase"/>
</dbReference>
<dbReference type="GO" id="GO:1902201">
    <property type="term" value="P:negative regulation of bacterial-type flagellum-dependent cell motility"/>
    <property type="evidence" value="ECO:0007669"/>
    <property type="project" value="TreeGrafter"/>
</dbReference>
<feature type="region of interest" description="Disordered" evidence="4">
    <location>
        <begin position="1"/>
        <end position="20"/>
    </location>
</feature>
<dbReference type="PANTHER" id="PTHR45138:SF9">
    <property type="entry name" value="DIGUANYLATE CYCLASE DGCM-RELATED"/>
    <property type="match status" value="1"/>
</dbReference>
<dbReference type="PROSITE" id="PS50887">
    <property type="entry name" value="GGDEF"/>
    <property type="match status" value="1"/>
</dbReference>
<dbReference type="CDD" id="cd00156">
    <property type="entry name" value="REC"/>
    <property type="match status" value="1"/>
</dbReference>
<feature type="domain" description="GGDEF" evidence="6">
    <location>
        <begin position="535"/>
        <end position="668"/>
    </location>
</feature>
<feature type="modified residue" description="4-aspartylphosphate" evidence="3">
    <location>
        <position position="404"/>
    </location>
</feature>
<protein>
    <recommendedName>
        <fullName evidence="1">diguanylate cyclase</fullName>
        <ecNumber evidence="1">2.7.7.65</ecNumber>
    </recommendedName>
</protein>
<dbReference type="InterPro" id="IPR000160">
    <property type="entry name" value="GGDEF_dom"/>
</dbReference>
<dbReference type="GO" id="GO:0005886">
    <property type="term" value="C:plasma membrane"/>
    <property type="evidence" value="ECO:0007669"/>
    <property type="project" value="TreeGrafter"/>
</dbReference>
<dbReference type="Proteomes" id="UP000320390">
    <property type="component" value="Chromosome"/>
</dbReference>
<dbReference type="Pfam" id="PF00072">
    <property type="entry name" value="Response_reg"/>
    <property type="match status" value="1"/>
</dbReference>
<evidence type="ECO:0000313" key="9">
    <source>
        <dbReference type="Proteomes" id="UP000320390"/>
    </source>
</evidence>
<dbReference type="InterPro" id="IPR011006">
    <property type="entry name" value="CheY-like_superfamily"/>
</dbReference>
<dbReference type="NCBIfam" id="TIGR00254">
    <property type="entry name" value="GGDEF"/>
    <property type="match status" value="1"/>
</dbReference>
<evidence type="ECO:0000259" key="6">
    <source>
        <dbReference type="PROSITE" id="PS50887"/>
    </source>
</evidence>
<dbReference type="EMBL" id="CP036434">
    <property type="protein sequence ID" value="QDV06080.1"/>
    <property type="molecule type" value="Genomic_DNA"/>
</dbReference>
<dbReference type="SMART" id="SM00448">
    <property type="entry name" value="REC"/>
    <property type="match status" value="1"/>
</dbReference>
<evidence type="ECO:0000313" key="8">
    <source>
        <dbReference type="EMBL" id="QDV06080.1"/>
    </source>
</evidence>